<evidence type="ECO:0000313" key="3">
    <source>
        <dbReference type="EMBL" id="RNI28838.1"/>
    </source>
</evidence>
<dbReference type="AlphaFoldDB" id="A0A3M9MVN9"/>
<dbReference type="InterPro" id="IPR032187">
    <property type="entry name" value="SusF/SusE-like_C"/>
</dbReference>
<evidence type="ECO:0000259" key="2">
    <source>
        <dbReference type="Pfam" id="PF16411"/>
    </source>
</evidence>
<proteinExistence type="predicted"/>
<keyword evidence="4" id="KW-1185">Reference proteome</keyword>
<dbReference type="GO" id="GO:2001070">
    <property type="term" value="F:starch binding"/>
    <property type="evidence" value="ECO:0007669"/>
    <property type="project" value="InterPro"/>
</dbReference>
<dbReference type="Proteomes" id="UP000272117">
    <property type="component" value="Unassembled WGS sequence"/>
</dbReference>
<accession>A0A3M9MVN9</accession>
<dbReference type="Pfam" id="PF16411">
    <property type="entry name" value="SusF_SusE"/>
    <property type="match status" value="1"/>
</dbReference>
<feature type="domain" description="Outer membrane protein SusF/SusE-like C-terminal" evidence="2">
    <location>
        <begin position="276"/>
        <end position="375"/>
    </location>
</feature>
<organism evidence="3 4">
    <name type="scientific">Rufibacter latericius</name>
    <dbReference type="NCBI Taxonomy" id="2487040"/>
    <lineage>
        <taxon>Bacteria</taxon>
        <taxon>Pseudomonadati</taxon>
        <taxon>Bacteroidota</taxon>
        <taxon>Cytophagia</taxon>
        <taxon>Cytophagales</taxon>
        <taxon>Hymenobacteraceae</taxon>
        <taxon>Rufibacter</taxon>
    </lineage>
</organism>
<dbReference type="Gene3D" id="2.60.40.3620">
    <property type="match status" value="3"/>
</dbReference>
<comment type="caution">
    <text evidence="3">The sequence shown here is derived from an EMBL/GenBank/DDBJ whole genome shotgun (WGS) entry which is preliminary data.</text>
</comment>
<protein>
    <submittedName>
        <fullName evidence="3">SusF/SusE family outer membrane protein</fullName>
    </submittedName>
</protein>
<dbReference type="EMBL" id="RJJD01000004">
    <property type="protein sequence ID" value="RNI28838.1"/>
    <property type="molecule type" value="Genomic_DNA"/>
</dbReference>
<reference evidence="3 4" key="1">
    <citation type="submission" date="2018-11" db="EMBL/GenBank/DDBJ databases">
        <title>Rufibacter latericius sp. nov., isolated from water in Baiyang Lake.</title>
        <authorList>
            <person name="Yang Y."/>
        </authorList>
    </citation>
    <scope>NUCLEOTIDE SEQUENCE [LARGE SCALE GENOMIC DNA]</scope>
    <source>
        <strain evidence="3 4">R-22-1c-1</strain>
    </source>
</reference>
<name>A0A3M9MVN9_9BACT</name>
<evidence type="ECO:0000259" key="1">
    <source>
        <dbReference type="Pfam" id="PF14292"/>
    </source>
</evidence>
<dbReference type="GO" id="GO:0019867">
    <property type="term" value="C:outer membrane"/>
    <property type="evidence" value="ECO:0007669"/>
    <property type="project" value="InterPro"/>
</dbReference>
<dbReference type="Pfam" id="PF14292">
    <property type="entry name" value="SusE"/>
    <property type="match status" value="1"/>
</dbReference>
<sequence length="493" mass="53979">MTDMENILILPKKASWFSAMLLLLVTLLGVSCKTDIYDEFDQGVNAPLALSTSKESVVLQETIAASEAVAFNWTTGSNYGTNNSISYTLYLDRQGNNFQNAVVADMGKASFQKKYSVKEFNDLLLGLNLTPGVETTIEAKVVSKVSGTDLSDSTTTTLKVTPYQPVSTTLYLIGDATPNGWSADNATPLTLNPSSPGRFSWQGRLKAGSFKFITTKGAFLPSYNKGATENLLVYRTSDSEPDNQFTITTPGLYSISISLLDKTISIEEGSAPPYSELWIVGDATPNGWNIDNPNKLRVDRSNPYVFTYNEVLKAGEFKFPTSTGNWGTDFYMPLTNYQDLSLTGVQLVRGGQPDLKWKITTAGAYKIKLDLETMKINIMPFTAPATLYLVGDATPAGWNIDAPTPFVKDASNPFIFTYTGPLKAGELKFPVTTGNWGGDFYMPVTANEDVTSTEIKFVPGGQPDNKWKISADQAGNYKITVDVLHETIKFEKQ</sequence>
<dbReference type="InterPro" id="IPR025970">
    <property type="entry name" value="SusE"/>
</dbReference>
<feature type="domain" description="SusE outer membrane protein" evidence="1">
    <location>
        <begin position="44"/>
        <end position="141"/>
    </location>
</feature>
<evidence type="ECO:0000313" key="4">
    <source>
        <dbReference type="Proteomes" id="UP000272117"/>
    </source>
</evidence>
<gene>
    <name evidence="3" type="ORF">EFB08_09430</name>
</gene>